<dbReference type="OrthoDB" id="2149800at2"/>
<proteinExistence type="inferred from homology"/>
<dbReference type="Pfam" id="PF13458">
    <property type="entry name" value="Peripla_BP_6"/>
    <property type="match status" value="1"/>
</dbReference>
<keyword evidence="2 3" id="KW-0732">Signal</keyword>
<dbReference type="EMBL" id="SKFH01000015">
    <property type="protein sequence ID" value="TCZ70578.1"/>
    <property type="molecule type" value="Genomic_DNA"/>
</dbReference>
<sequence>MKRIPILFFTLLCSLSLFAQKRHKIALVTPLYLDSAFDASNNYRFNTSFPKYLNPGLEFYLGAQAALDSLNKAGAPLDVYVVDSRSKHGLAQELKAPELRDAELFIGSTNATETRLLAEEALRRKVPFISTTLPNDAGVSDNPYYVVLNSTLRSHCEALYKYYQRTAPNERILLFTRPGTQETQVKEYFADIAKTATGTPLRIVVEDLGAEFNDERVLSALDSTKRNICITGSLDEEFASELAAGLGSAGKEYRIQLAGMPTWEGFNLRQTEFRGLDILYTTPFYYARATPLQAAVGKSFTAKQNGRPTDLYFRGYETTLRFALLLLDTRGDAASNLSRKGNNVFTQFDVQPVFLNHKEPTLDYFENKHLYLVKVTNGTRSVLP</sequence>
<comment type="caution">
    <text evidence="5">The sequence shown here is derived from an EMBL/GenBank/DDBJ whole genome shotgun (WGS) entry which is preliminary data.</text>
</comment>
<gene>
    <name evidence="5" type="ORF">E0486_10585</name>
</gene>
<evidence type="ECO:0000256" key="3">
    <source>
        <dbReference type="SAM" id="SignalP"/>
    </source>
</evidence>
<evidence type="ECO:0000256" key="2">
    <source>
        <dbReference type="ARBA" id="ARBA00022729"/>
    </source>
</evidence>
<dbReference type="Gene3D" id="3.40.50.2300">
    <property type="match status" value="2"/>
</dbReference>
<evidence type="ECO:0000313" key="5">
    <source>
        <dbReference type="EMBL" id="TCZ70578.1"/>
    </source>
</evidence>
<dbReference type="Proteomes" id="UP000295164">
    <property type="component" value="Unassembled WGS sequence"/>
</dbReference>
<feature type="chain" id="PRO_5020918530" evidence="3">
    <location>
        <begin position="20"/>
        <end position="384"/>
    </location>
</feature>
<evidence type="ECO:0000313" key="6">
    <source>
        <dbReference type="Proteomes" id="UP000295164"/>
    </source>
</evidence>
<comment type="similarity">
    <text evidence="1">Belongs to the leucine-binding protein family.</text>
</comment>
<organism evidence="5 6">
    <name type="scientific">Flaviaesturariibacter aridisoli</name>
    <dbReference type="NCBI Taxonomy" id="2545761"/>
    <lineage>
        <taxon>Bacteria</taxon>
        <taxon>Pseudomonadati</taxon>
        <taxon>Bacteroidota</taxon>
        <taxon>Chitinophagia</taxon>
        <taxon>Chitinophagales</taxon>
        <taxon>Chitinophagaceae</taxon>
        <taxon>Flaviaestuariibacter</taxon>
    </lineage>
</organism>
<dbReference type="CDD" id="cd06268">
    <property type="entry name" value="PBP1_ABC_transporter_LIVBP-like"/>
    <property type="match status" value="1"/>
</dbReference>
<reference evidence="5 6" key="1">
    <citation type="submission" date="2019-03" db="EMBL/GenBank/DDBJ databases">
        <authorList>
            <person name="Kim M.K.M."/>
        </authorList>
    </citation>
    <scope>NUCLEOTIDE SEQUENCE [LARGE SCALE GENOMIC DNA]</scope>
    <source>
        <strain evidence="5 6">17J68-15</strain>
    </source>
</reference>
<name>A0A4R4DYN9_9BACT</name>
<feature type="signal peptide" evidence="3">
    <location>
        <begin position="1"/>
        <end position="19"/>
    </location>
</feature>
<protein>
    <submittedName>
        <fullName evidence="5">Amino acid ABC transporter substrate-binding protein</fullName>
    </submittedName>
</protein>
<evidence type="ECO:0000259" key="4">
    <source>
        <dbReference type="Pfam" id="PF13458"/>
    </source>
</evidence>
<accession>A0A4R4DYN9</accession>
<dbReference type="RefSeq" id="WP_131852147.1">
    <property type="nucleotide sequence ID" value="NZ_SKFH01000015.1"/>
</dbReference>
<dbReference type="SUPFAM" id="SSF53822">
    <property type="entry name" value="Periplasmic binding protein-like I"/>
    <property type="match status" value="1"/>
</dbReference>
<dbReference type="AlphaFoldDB" id="A0A4R4DYN9"/>
<dbReference type="InterPro" id="IPR028081">
    <property type="entry name" value="Leu-bd"/>
</dbReference>
<evidence type="ECO:0000256" key="1">
    <source>
        <dbReference type="ARBA" id="ARBA00010062"/>
    </source>
</evidence>
<feature type="domain" description="Leucine-binding protein" evidence="4">
    <location>
        <begin position="62"/>
        <end position="323"/>
    </location>
</feature>
<keyword evidence="6" id="KW-1185">Reference proteome</keyword>
<dbReference type="InterPro" id="IPR028082">
    <property type="entry name" value="Peripla_BP_I"/>
</dbReference>